<protein>
    <submittedName>
        <fullName evidence="3">ABC transporter substrate-binding protein</fullName>
    </submittedName>
</protein>
<keyword evidence="1" id="KW-0732">Signal</keyword>
<evidence type="ECO:0000313" key="4">
    <source>
        <dbReference type="Proteomes" id="UP000632740"/>
    </source>
</evidence>
<dbReference type="Gene3D" id="3.10.105.10">
    <property type="entry name" value="Dipeptide-binding Protein, Domain 3"/>
    <property type="match status" value="1"/>
</dbReference>
<dbReference type="Gene3D" id="3.40.190.10">
    <property type="entry name" value="Periplasmic binding protein-like II"/>
    <property type="match status" value="1"/>
</dbReference>
<dbReference type="GO" id="GO:0015833">
    <property type="term" value="P:peptide transport"/>
    <property type="evidence" value="ECO:0007669"/>
    <property type="project" value="TreeGrafter"/>
</dbReference>
<name>A0A919P264_9CELL</name>
<dbReference type="SUPFAM" id="SSF53850">
    <property type="entry name" value="Periplasmic binding protein-like II"/>
    <property type="match status" value="1"/>
</dbReference>
<dbReference type="PANTHER" id="PTHR30290">
    <property type="entry name" value="PERIPLASMIC BINDING COMPONENT OF ABC TRANSPORTER"/>
    <property type="match status" value="1"/>
</dbReference>
<sequence>MSYARPLRALALLTAAGLALAACSAGSDSAGTDPSASASADAPVDGGDLTFAIGNDPISVNPSGIGSGNDTLYVTRQVVDSLIWQDPEDGSLKPWLATDWTVNDDSTEFTFTLRDGVTFSDGTPFDAASVKATFDDIVAAGAKSSAAPSFIGYTGTTVVDDHTVTVAFSTPNAPFPQATSAAALGIVAASTLAIPYDQRSTGVGVVGTGPFTIDHYTKDVETVLKARDDYAWGPDGASDAPHLDSVTFQVIPEAGVRTGALTSEQVDVIGGVQPTDIATLDQAGFPVVSRANPGIVFGVTFNESSPVGSDPAVREAISLAVNPTEIRDTALVDGFAVAESPLASTTPDVVDLSKDLVTDPKKAASVLEADGWAKGSDGIYAKDGQRLAPTLVWITNFSPNETSVQLIQQELKAVGIDVTLWSGTVPEFQDKLKTGAFDLVWGNLSRADGDVLRTQYSTTATNFYRIADPELESLLQAQLAEGDPAKRSTILADAQERLVTEHHVVPVHELTTFLGLSTDVHGVVLGADSRLGQLTGAWLTK</sequence>
<dbReference type="InterPro" id="IPR039424">
    <property type="entry name" value="SBP_5"/>
</dbReference>
<feature type="domain" description="Solute-binding protein family 5" evidence="2">
    <location>
        <begin position="92"/>
        <end position="451"/>
    </location>
</feature>
<dbReference type="InterPro" id="IPR030678">
    <property type="entry name" value="Peptide/Ni-bd"/>
</dbReference>
<keyword evidence="4" id="KW-1185">Reference proteome</keyword>
<accession>A0A919P264</accession>
<dbReference type="AlphaFoldDB" id="A0A919P264"/>
<dbReference type="GO" id="GO:0042597">
    <property type="term" value="C:periplasmic space"/>
    <property type="evidence" value="ECO:0007669"/>
    <property type="project" value="UniProtKB-ARBA"/>
</dbReference>
<proteinExistence type="predicted"/>
<dbReference type="GO" id="GO:1904680">
    <property type="term" value="F:peptide transmembrane transporter activity"/>
    <property type="evidence" value="ECO:0007669"/>
    <property type="project" value="TreeGrafter"/>
</dbReference>
<dbReference type="PROSITE" id="PS51257">
    <property type="entry name" value="PROKAR_LIPOPROTEIN"/>
    <property type="match status" value="1"/>
</dbReference>
<dbReference type="PIRSF" id="PIRSF002741">
    <property type="entry name" value="MppA"/>
    <property type="match status" value="1"/>
</dbReference>
<dbReference type="EMBL" id="BONK01000002">
    <property type="protein sequence ID" value="GIG20089.1"/>
    <property type="molecule type" value="Genomic_DNA"/>
</dbReference>
<dbReference type="GO" id="GO:0043190">
    <property type="term" value="C:ATP-binding cassette (ABC) transporter complex"/>
    <property type="evidence" value="ECO:0007669"/>
    <property type="project" value="InterPro"/>
</dbReference>
<feature type="chain" id="PRO_5037839122" evidence="1">
    <location>
        <begin position="22"/>
        <end position="541"/>
    </location>
</feature>
<organism evidence="3 4">
    <name type="scientific">Cellulomonas chitinilytica</name>
    <dbReference type="NCBI Taxonomy" id="398759"/>
    <lineage>
        <taxon>Bacteria</taxon>
        <taxon>Bacillati</taxon>
        <taxon>Actinomycetota</taxon>
        <taxon>Actinomycetes</taxon>
        <taxon>Micrococcales</taxon>
        <taxon>Cellulomonadaceae</taxon>
        <taxon>Cellulomonas</taxon>
    </lineage>
</organism>
<evidence type="ECO:0000256" key="1">
    <source>
        <dbReference type="SAM" id="SignalP"/>
    </source>
</evidence>
<dbReference type="Pfam" id="PF00496">
    <property type="entry name" value="SBP_bac_5"/>
    <property type="match status" value="1"/>
</dbReference>
<evidence type="ECO:0000259" key="2">
    <source>
        <dbReference type="Pfam" id="PF00496"/>
    </source>
</evidence>
<comment type="caution">
    <text evidence="3">The sequence shown here is derived from an EMBL/GenBank/DDBJ whole genome shotgun (WGS) entry which is preliminary data.</text>
</comment>
<dbReference type="RefSeq" id="WP_203748934.1">
    <property type="nucleotide sequence ID" value="NZ_BONK01000002.1"/>
</dbReference>
<dbReference type="CDD" id="cd08492">
    <property type="entry name" value="PBP2_NikA_DppA_OppA_like_15"/>
    <property type="match status" value="1"/>
</dbReference>
<feature type="signal peptide" evidence="1">
    <location>
        <begin position="1"/>
        <end position="21"/>
    </location>
</feature>
<gene>
    <name evidence="3" type="ORF">Cch01nite_08130</name>
</gene>
<dbReference type="Proteomes" id="UP000632740">
    <property type="component" value="Unassembled WGS sequence"/>
</dbReference>
<evidence type="ECO:0000313" key="3">
    <source>
        <dbReference type="EMBL" id="GIG20089.1"/>
    </source>
</evidence>
<dbReference type="InterPro" id="IPR000914">
    <property type="entry name" value="SBP_5_dom"/>
</dbReference>
<reference evidence="3" key="1">
    <citation type="submission" date="2021-01" db="EMBL/GenBank/DDBJ databases">
        <title>Whole genome shotgun sequence of Cellulomonas chitinilytica NBRC 110799.</title>
        <authorList>
            <person name="Komaki H."/>
            <person name="Tamura T."/>
        </authorList>
    </citation>
    <scope>NUCLEOTIDE SEQUENCE</scope>
    <source>
        <strain evidence="3">NBRC 110799</strain>
    </source>
</reference>